<evidence type="ECO:0000313" key="2">
    <source>
        <dbReference type="EMBL" id="SUZ98621.1"/>
    </source>
</evidence>
<evidence type="ECO:0000256" key="1">
    <source>
        <dbReference type="SAM" id="MobiDB-lite"/>
    </source>
</evidence>
<proteinExistence type="predicted"/>
<sequence length="23" mass="2419">MILPAKTTVEELPAGDPHSANIN</sequence>
<reference evidence="2" key="1">
    <citation type="submission" date="2018-05" db="EMBL/GenBank/DDBJ databases">
        <authorList>
            <person name="Lanie J.A."/>
            <person name="Ng W.-L."/>
            <person name="Kazmierczak K.M."/>
            <person name="Andrzejewski T.M."/>
            <person name="Davidsen T.M."/>
            <person name="Wayne K.J."/>
            <person name="Tettelin H."/>
            <person name="Glass J.I."/>
            <person name="Rusch D."/>
            <person name="Podicherti R."/>
            <person name="Tsui H.-C.T."/>
            <person name="Winkler M.E."/>
        </authorList>
    </citation>
    <scope>NUCLEOTIDE SEQUENCE</scope>
</reference>
<protein>
    <submittedName>
        <fullName evidence="2">Uncharacterized protein</fullName>
    </submittedName>
</protein>
<feature type="region of interest" description="Disordered" evidence="1">
    <location>
        <begin position="1"/>
        <end position="23"/>
    </location>
</feature>
<accession>A0A381S5L9</accession>
<organism evidence="2">
    <name type="scientific">marine metagenome</name>
    <dbReference type="NCBI Taxonomy" id="408172"/>
    <lineage>
        <taxon>unclassified sequences</taxon>
        <taxon>metagenomes</taxon>
        <taxon>ecological metagenomes</taxon>
    </lineage>
</organism>
<gene>
    <name evidence="2" type="ORF">METZ01_LOCUS51475</name>
</gene>
<name>A0A381S5L9_9ZZZZ</name>
<dbReference type="EMBL" id="UINC01002622">
    <property type="protein sequence ID" value="SUZ98621.1"/>
    <property type="molecule type" value="Genomic_DNA"/>
</dbReference>
<dbReference type="AlphaFoldDB" id="A0A381S5L9"/>